<gene>
    <name evidence="8" type="ORF">DRJ04_02425</name>
</gene>
<evidence type="ECO:0000256" key="5">
    <source>
        <dbReference type="ARBA" id="ARBA00022989"/>
    </source>
</evidence>
<keyword evidence="5 7" id="KW-1133">Transmembrane helix</keyword>
<dbReference type="PANTHER" id="PTHR33508">
    <property type="entry name" value="UPF0056 MEMBRANE PROTEIN YHCE"/>
    <property type="match status" value="1"/>
</dbReference>
<accession>A0A662DHS6</accession>
<name>A0A662DHS6_UNCAE</name>
<dbReference type="EMBL" id="QMQA01000045">
    <property type="protein sequence ID" value="RLE14418.1"/>
    <property type="molecule type" value="Genomic_DNA"/>
</dbReference>
<dbReference type="NCBIfam" id="TIGR00427">
    <property type="entry name" value="NAAT family transporter"/>
    <property type="match status" value="1"/>
</dbReference>
<evidence type="ECO:0000256" key="4">
    <source>
        <dbReference type="ARBA" id="ARBA00022692"/>
    </source>
</evidence>
<keyword evidence="6 7" id="KW-0472">Membrane</keyword>
<dbReference type="Proteomes" id="UP000280417">
    <property type="component" value="Unassembled WGS sequence"/>
</dbReference>
<dbReference type="GO" id="GO:0005886">
    <property type="term" value="C:plasma membrane"/>
    <property type="evidence" value="ECO:0007669"/>
    <property type="project" value="UniProtKB-SubCell"/>
</dbReference>
<comment type="similarity">
    <text evidence="2 7">Belongs to the UPF0056 (MarC) family.</text>
</comment>
<evidence type="ECO:0000313" key="9">
    <source>
        <dbReference type="Proteomes" id="UP000280417"/>
    </source>
</evidence>
<organism evidence="8 9">
    <name type="scientific">Aerophobetes bacterium</name>
    <dbReference type="NCBI Taxonomy" id="2030807"/>
    <lineage>
        <taxon>Bacteria</taxon>
        <taxon>Candidatus Aerophobota</taxon>
    </lineage>
</organism>
<sequence length="194" mass="20973">MHPFLLSFIPIFVAVDAFGVLPVFISLTQGISEKEKLQVLKQSVITALAIAISFVFIGKAIFNYLGITVEDFLIAGGIILFVLALVDLLFPTKQRRTSPSLGVVPLGMPLIVGPAVLTTSLICIDSYGFVPTLLSIIVNISIAGVVFYLSNFLIRLLGDAGTRVISKISSLFLAAIGIMMVRKGIIYILRNNIF</sequence>
<keyword evidence="4 7" id="KW-0812">Transmembrane</keyword>
<feature type="transmembrane region" description="Helical" evidence="7">
    <location>
        <begin position="45"/>
        <end position="66"/>
    </location>
</feature>
<evidence type="ECO:0000256" key="1">
    <source>
        <dbReference type="ARBA" id="ARBA00004651"/>
    </source>
</evidence>
<feature type="transmembrane region" description="Helical" evidence="7">
    <location>
        <begin position="72"/>
        <end position="90"/>
    </location>
</feature>
<comment type="caution">
    <text evidence="8">The sequence shown here is derived from an EMBL/GenBank/DDBJ whole genome shotgun (WGS) entry which is preliminary data.</text>
</comment>
<dbReference type="InterPro" id="IPR002771">
    <property type="entry name" value="Multi_antbiot-R_MarC"/>
</dbReference>
<evidence type="ECO:0000256" key="7">
    <source>
        <dbReference type="RuleBase" id="RU362048"/>
    </source>
</evidence>
<proteinExistence type="inferred from homology"/>
<feature type="transmembrane region" description="Helical" evidence="7">
    <location>
        <begin position="128"/>
        <end position="149"/>
    </location>
</feature>
<dbReference type="AlphaFoldDB" id="A0A662DHS6"/>
<keyword evidence="3" id="KW-1003">Cell membrane</keyword>
<evidence type="ECO:0000256" key="6">
    <source>
        <dbReference type="ARBA" id="ARBA00023136"/>
    </source>
</evidence>
<feature type="transmembrane region" description="Helical" evidence="7">
    <location>
        <begin position="170"/>
        <end position="189"/>
    </location>
</feature>
<dbReference type="Pfam" id="PF01914">
    <property type="entry name" value="MarC"/>
    <property type="match status" value="1"/>
</dbReference>
<evidence type="ECO:0000313" key="8">
    <source>
        <dbReference type="EMBL" id="RLE14418.1"/>
    </source>
</evidence>
<dbReference type="PANTHER" id="PTHR33508:SF1">
    <property type="entry name" value="UPF0056 MEMBRANE PROTEIN YHCE"/>
    <property type="match status" value="1"/>
</dbReference>
<reference evidence="8 9" key="1">
    <citation type="submission" date="2018-06" db="EMBL/GenBank/DDBJ databases">
        <title>Extensive metabolic versatility and redundancy in microbially diverse, dynamic hydrothermal sediments.</title>
        <authorList>
            <person name="Dombrowski N."/>
            <person name="Teske A."/>
            <person name="Baker B.J."/>
        </authorList>
    </citation>
    <scope>NUCLEOTIDE SEQUENCE [LARGE SCALE GENOMIC DNA]</scope>
    <source>
        <strain evidence="8">B3_G15</strain>
    </source>
</reference>
<comment type="subcellular location">
    <subcellularLocation>
        <location evidence="1 7">Cell membrane</location>
        <topology evidence="1 7">Multi-pass membrane protein</topology>
    </subcellularLocation>
</comment>
<evidence type="ECO:0000256" key="3">
    <source>
        <dbReference type="ARBA" id="ARBA00022475"/>
    </source>
</evidence>
<evidence type="ECO:0000256" key="2">
    <source>
        <dbReference type="ARBA" id="ARBA00009784"/>
    </source>
</evidence>
<feature type="transmembrane region" description="Helical" evidence="7">
    <location>
        <begin position="102"/>
        <end position="122"/>
    </location>
</feature>
<protein>
    <recommendedName>
        <fullName evidence="7">UPF0056 membrane protein</fullName>
    </recommendedName>
</protein>
<feature type="transmembrane region" description="Helical" evidence="7">
    <location>
        <begin position="6"/>
        <end position="25"/>
    </location>
</feature>